<evidence type="ECO:0000313" key="3">
    <source>
        <dbReference type="WBParaSite" id="HPBE_0002730001-mRNA-1"/>
    </source>
</evidence>
<dbReference type="AlphaFoldDB" id="A0A183GX80"/>
<proteinExistence type="predicted"/>
<name>A0A183GX80_HELPZ</name>
<gene>
    <name evidence="1" type="ORF">HPBE_LOCUS27299</name>
</gene>
<accession>A0A3P8FS69</accession>
<keyword evidence="2" id="KW-1185">Reference proteome</keyword>
<organism evidence="2 3">
    <name type="scientific">Heligmosomoides polygyrus</name>
    <name type="common">Parasitic roundworm</name>
    <dbReference type="NCBI Taxonomy" id="6339"/>
    <lineage>
        <taxon>Eukaryota</taxon>
        <taxon>Metazoa</taxon>
        <taxon>Ecdysozoa</taxon>
        <taxon>Nematoda</taxon>
        <taxon>Chromadorea</taxon>
        <taxon>Rhabditida</taxon>
        <taxon>Rhabditina</taxon>
        <taxon>Rhabditomorpha</taxon>
        <taxon>Strongyloidea</taxon>
        <taxon>Heligmosomidae</taxon>
        <taxon>Heligmosomoides</taxon>
    </lineage>
</organism>
<evidence type="ECO:0000313" key="2">
    <source>
        <dbReference type="Proteomes" id="UP000050761"/>
    </source>
</evidence>
<dbReference type="OrthoDB" id="10395545at2759"/>
<reference evidence="1 2" key="1">
    <citation type="submission" date="2018-11" db="EMBL/GenBank/DDBJ databases">
        <authorList>
            <consortium name="Pathogen Informatics"/>
        </authorList>
    </citation>
    <scope>NUCLEOTIDE SEQUENCE [LARGE SCALE GENOMIC DNA]</scope>
</reference>
<dbReference type="EMBL" id="UZAH01042918">
    <property type="protein sequence ID" value="VDP62548.1"/>
    <property type="molecule type" value="Genomic_DNA"/>
</dbReference>
<dbReference type="Proteomes" id="UP000050761">
    <property type="component" value="Unassembled WGS sequence"/>
</dbReference>
<reference evidence="3" key="2">
    <citation type="submission" date="2019-09" db="UniProtKB">
        <authorList>
            <consortium name="WormBaseParasite"/>
        </authorList>
    </citation>
    <scope>IDENTIFICATION</scope>
</reference>
<protein>
    <submittedName>
        <fullName evidence="3">Amidohydrolase</fullName>
    </submittedName>
</protein>
<sequence length="66" mass="7308">MNTLITMVPREVHYMRGVEHEELVDFDAHLKYDTPLAAFLSLATQIGLLHSVEGTGTTISGCSENF</sequence>
<accession>A0A183GX80</accession>
<evidence type="ECO:0000313" key="1">
    <source>
        <dbReference type="EMBL" id="VDP62548.1"/>
    </source>
</evidence>
<dbReference type="WBParaSite" id="HPBE_0002730001-mRNA-1">
    <property type="protein sequence ID" value="HPBE_0002730001-mRNA-1"/>
    <property type="gene ID" value="HPBE_0002730001"/>
</dbReference>